<evidence type="ECO:0000313" key="3">
    <source>
        <dbReference type="Proteomes" id="UP001165060"/>
    </source>
</evidence>
<evidence type="ECO:0008006" key="4">
    <source>
        <dbReference type="Google" id="ProtNLM"/>
    </source>
</evidence>
<evidence type="ECO:0000256" key="1">
    <source>
        <dbReference type="ARBA" id="ARBA00001962"/>
    </source>
</evidence>
<proteinExistence type="predicted"/>
<dbReference type="Gene3D" id="2.60.120.620">
    <property type="entry name" value="q2cbj1_9rhob like domain"/>
    <property type="match status" value="1"/>
</dbReference>
<evidence type="ECO:0000313" key="2">
    <source>
        <dbReference type="EMBL" id="GMI34553.1"/>
    </source>
</evidence>
<name>A0ABQ6MVV6_9STRA</name>
<gene>
    <name evidence="2" type="ORF">TeGR_g3403</name>
</gene>
<dbReference type="PANTHER" id="PTHR20883:SF46">
    <property type="entry name" value="PHYTANOYL-COA HYDROXYLASE"/>
    <property type="match status" value="1"/>
</dbReference>
<dbReference type="Pfam" id="PF05721">
    <property type="entry name" value="PhyH"/>
    <property type="match status" value="1"/>
</dbReference>
<comment type="caution">
    <text evidence="2">The sequence shown here is derived from an EMBL/GenBank/DDBJ whole genome shotgun (WGS) entry which is preliminary data.</text>
</comment>
<protein>
    <recommendedName>
        <fullName evidence="4">Phytanoyl-CoA dioxygenase</fullName>
    </recommendedName>
</protein>
<keyword evidence="3" id="KW-1185">Reference proteome</keyword>
<dbReference type="EMBL" id="BRYB01001831">
    <property type="protein sequence ID" value="GMI34553.1"/>
    <property type="molecule type" value="Genomic_DNA"/>
</dbReference>
<sequence>MSLSEMDTMAASLYPNNPTVVSPAKTVTEDWRIDGDKVVLLPEEIESFHRNGYIQLPPILTPTELDEIRQEYDKFVSREYSVPGRDFGDMSVSFETPVEEYNMINVLLPRHYKPTWKNNLYERRAKSVSEQLYGKPLDVDYDQILAKLPGKANGKFVWHQDMGYWPDPQDDANRPTTTATVSLALNDADVKNGCLVVVGKSGVAKRDSLRSHVPLMSKKDIAEKTEDAIKDEEGVAVAEGHALVVELDEADEVTFLPVAAGGITVHDEWILHGSGGNQDADRWRHTYVLAYRDPGMIGWERRLEPGGFRHSHNDNVQWDTFRPENVADGVKAMA</sequence>
<dbReference type="Proteomes" id="UP001165060">
    <property type="component" value="Unassembled WGS sequence"/>
</dbReference>
<organism evidence="2 3">
    <name type="scientific">Tetraparma gracilis</name>
    <dbReference type="NCBI Taxonomy" id="2962635"/>
    <lineage>
        <taxon>Eukaryota</taxon>
        <taxon>Sar</taxon>
        <taxon>Stramenopiles</taxon>
        <taxon>Ochrophyta</taxon>
        <taxon>Bolidophyceae</taxon>
        <taxon>Parmales</taxon>
        <taxon>Triparmaceae</taxon>
        <taxon>Tetraparma</taxon>
    </lineage>
</organism>
<dbReference type="SUPFAM" id="SSF51197">
    <property type="entry name" value="Clavaminate synthase-like"/>
    <property type="match status" value="1"/>
</dbReference>
<comment type="cofactor">
    <cofactor evidence="1">
        <name>Fe cation</name>
        <dbReference type="ChEBI" id="CHEBI:24875"/>
    </cofactor>
</comment>
<reference evidence="2 3" key="1">
    <citation type="journal article" date="2023" name="Commun. Biol.">
        <title>Genome analysis of Parmales, the sister group of diatoms, reveals the evolutionary specialization of diatoms from phago-mixotrophs to photoautotrophs.</title>
        <authorList>
            <person name="Ban H."/>
            <person name="Sato S."/>
            <person name="Yoshikawa S."/>
            <person name="Yamada K."/>
            <person name="Nakamura Y."/>
            <person name="Ichinomiya M."/>
            <person name="Sato N."/>
            <person name="Blanc-Mathieu R."/>
            <person name="Endo H."/>
            <person name="Kuwata A."/>
            <person name="Ogata H."/>
        </authorList>
    </citation>
    <scope>NUCLEOTIDE SEQUENCE [LARGE SCALE GENOMIC DNA]</scope>
</reference>
<dbReference type="PANTHER" id="PTHR20883">
    <property type="entry name" value="PHYTANOYL-COA DIOXYGENASE DOMAIN CONTAINING 1"/>
    <property type="match status" value="1"/>
</dbReference>
<dbReference type="InterPro" id="IPR008775">
    <property type="entry name" value="Phytyl_CoA_dOase-like"/>
</dbReference>
<accession>A0ABQ6MVV6</accession>